<dbReference type="PRINTS" id="PR00046">
    <property type="entry name" value="SIGMA70FCT"/>
</dbReference>
<dbReference type="InterPro" id="IPR007627">
    <property type="entry name" value="RNA_pol_sigma70_r2"/>
</dbReference>
<proteinExistence type="predicted"/>
<gene>
    <name evidence="6" type="ORF">JRJ22_19035</name>
</gene>
<organism evidence="6 7">
    <name type="scientific">Paenibacillus tianjinensis</name>
    <dbReference type="NCBI Taxonomy" id="2810347"/>
    <lineage>
        <taxon>Bacteria</taxon>
        <taxon>Bacillati</taxon>
        <taxon>Bacillota</taxon>
        <taxon>Bacilli</taxon>
        <taxon>Bacillales</taxon>
        <taxon>Paenibacillaceae</taxon>
        <taxon>Paenibacillus</taxon>
    </lineage>
</organism>
<evidence type="ECO:0000256" key="1">
    <source>
        <dbReference type="ARBA" id="ARBA00023015"/>
    </source>
</evidence>
<accession>A0ABX7L5J8</accession>
<evidence type="ECO:0000259" key="5">
    <source>
        <dbReference type="PROSITE" id="PS00716"/>
    </source>
</evidence>
<evidence type="ECO:0000256" key="4">
    <source>
        <dbReference type="ARBA" id="ARBA00023163"/>
    </source>
</evidence>
<evidence type="ECO:0000256" key="2">
    <source>
        <dbReference type="ARBA" id="ARBA00023082"/>
    </source>
</evidence>
<dbReference type="Pfam" id="PF04545">
    <property type="entry name" value="Sigma70_r4"/>
    <property type="match status" value="1"/>
</dbReference>
<dbReference type="EMBL" id="CP070969">
    <property type="protein sequence ID" value="QSF43362.1"/>
    <property type="molecule type" value="Genomic_DNA"/>
</dbReference>
<keyword evidence="1" id="KW-0805">Transcription regulation</keyword>
<reference evidence="6 7" key="1">
    <citation type="submission" date="2021-02" db="EMBL/GenBank/DDBJ databases">
        <title>Paenibacillus tianjinensis sp. nov.</title>
        <authorList>
            <person name="Liu H."/>
        </authorList>
    </citation>
    <scope>NUCLEOTIDE SEQUENCE [LARGE SCALE GENOMIC DNA]</scope>
    <source>
        <strain evidence="6 7">TB2019</strain>
    </source>
</reference>
<dbReference type="InterPro" id="IPR013325">
    <property type="entry name" value="RNA_pol_sigma_r2"/>
</dbReference>
<dbReference type="SUPFAM" id="SSF88659">
    <property type="entry name" value="Sigma3 and sigma4 domains of RNA polymerase sigma factors"/>
    <property type="match status" value="1"/>
</dbReference>
<dbReference type="PROSITE" id="PS00716">
    <property type="entry name" value="SIGMA70_2"/>
    <property type="match status" value="1"/>
</dbReference>
<dbReference type="Pfam" id="PF04542">
    <property type="entry name" value="Sigma70_r2"/>
    <property type="match status" value="1"/>
</dbReference>
<evidence type="ECO:0000256" key="3">
    <source>
        <dbReference type="ARBA" id="ARBA00023125"/>
    </source>
</evidence>
<dbReference type="Proteomes" id="UP000663452">
    <property type="component" value="Chromosome"/>
</dbReference>
<evidence type="ECO:0000313" key="6">
    <source>
        <dbReference type="EMBL" id="QSF43362.1"/>
    </source>
</evidence>
<dbReference type="InterPro" id="IPR036388">
    <property type="entry name" value="WH-like_DNA-bd_sf"/>
</dbReference>
<dbReference type="InterPro" id="IPR007630">
    <property type="entry name" value="RNA_pol_sigma70_r4"/>
</dbReference>
<keyword evidence="7" id="KW-1185">Reference proteome</keyword>
<sequence>MNLKRLKRDPNFNNEEAIIEFRKTQNNELREKFFENNYPLVQQLANKWFNKNNSFLTYDDLLSYGFEGMLKAFNSYAPEKGIKLISFITLCIEREYIKALSKQKYKGRNKYNIISLNEKTKVDKNGGREKYLEEIVGDNFSTPVDEEAVSSAAITEFEYIASKCLSERDRQVAYKFFIEGKTFEEIGQEVGISKQRAHQIHRKNIEKLKSELDDEVKISC</sequence>
<keyword evidence="3" id="KW-0238">DNA-binding</keyword>
<feature type="domain" description="RNA polymerase sigma-70" evidence="5">
    <location>
        <begin position="182"/>
        <end position="208"/>
    </location>
</feature>
<dbReference type="SUPFAM" id="SSF88946">
    <property type="entry name" value="Sigma2 domain of RNA polymerase sigma factors"/>
    <property type="match status" value="1"/>
</dbReference>
<dbReference type="NCBIfam" id="TIGR02937">
    <property type="entry name" value="sigma70-ECF"/>
    <property type="match status" value="1"/>
</dbReference>
<evidence type="ECO:0000313" key="7">
    <source>
        <dbReference type="Proteomes" id="UP000663452"/>
    </source>
</evidence>
<name>A0ABX7L5J8_9BACL</name>
<dbReference type="PANTHER" id="PTHR30385">
    <property type="entry name" value="SIGMA FACTOR F FLAGELLAR"/>
    <property type="match status" value="1"/>
</dbReference>
<dbReference type="Gene3D" id="1.10.1740.10">
    <property type="match status" value="1"/>
</dbReference>
<dbReference type="InterPro" id="IPR013324">
    <property type="entry name" value="RNA_pol_sigma_r3/r4-like"/>
</dbReference>
<dbReference type="InterPro" id="IPR000943">
    <property type="entry name" value="RNA_pol_sigma70"/>
</dbReference>
<keyword evidence="4" id="KW-0804">Transcription</keyword>
<dbReference type="Gene3D" id="1.10.10.10">
    <property type="entry name" value="Winged helix-like DNA-binding domain superfamily/Winged helix DNA-binding domain"/>
    <property type="match status" value="1"/>
</dbReference>
<dbReference type="InterPro" id="IPR014284">
    <property type="entry name" value="RNA_pol_sigma-70_dom"/>
</dbReference>
<dbReference type="PANTHER" id="PTHR30385:SF7">
    <property type="entry name" value="RNA POLYMERASE SIGMA FACTOR FLIA"/>
    <property type="match status" value="1"/>
</dbReference>
<keyword evidence="2" id="KW-0731">Sigma factor</keyword>
<dbReference type="CDD" id="cd06171">
    <property type="entry name" value="Sigma70_r4"/>
    <property type="match status" value="1"/>
</dbReference>
<dbReference type="RefSeq" id="WP_206100995.1">
    <property type="nucleotide sequence ID" value="NZ_CP070969.1"/>
</dbReference>
<protein>
    <submittedName>
        <fullName evidence="6">Sigma-70 family RNA polymerase sigma factor</fullName>
    </submittedName>
</protein>